<reference evidence="2" key="1">
    <citation type="submission" date="2020-11" db="EMBL/GenBank/DDBJ databases">
        <authorList>
            <person name="Tran Van P."/>
        </authorList>
    </citation>
    <scope>NUCLEOTIDE SEQUENCE</scope>
</reference>
<evidence type="ECO:0000256" key="1">
    <source>
        <dbReference type="SAM" id="MobiDB-lite"/>
    </source>
</evidence>
<feature type="region of interest" description="Disordered" evidence="1">
    <location>
        <begin position="121"/>
        <end position="198"/>
    </location>
</feature>
<feature type="compositionally biased region" description="Pro residues" evidence="1">
    <location>
        <begin position="187"/>
        <end position="198"/>
    </location>
</feature>
<dbReference type="EMBL" id="OB663152">
    <property type="protein sequence ID" value="CAD7231047.1"/>
    <property type="molecule type" value="Genomic_DNA"/>
</dbReference>
<dbReference type="AlphaFoldDB" id="A0A7R8ZTD0"/>
<organism evidence="2">
    <name type="scientific">Cyprideis torosa</name>
    <dbReference type="NCBI Taxonomy" id="163714"/>
    <lineage>
        <taxon>Eukaryota</taxon>
        <taxon>Metazoa</taxon>
        <taxon>Ecdysozoa</taxon>
        <taxon>Arthropoda</taxon>
        <taxon>Crustacea</taxon>
        <taxon>Oligostraca</taxon>
        <taxon>Ostracoda</taxon>
        <taxon>Podocopa</taxon>
        <taxon>Podocopida</taxon>
        <taxon>Cytherocopina</taxon>
        <taxon>Cytheroidea</taxon>
        <taxon>Cytherideidae</taxon>
        <taxon>Cyprideis</taxon>
    </lineage>
</organism>
<evidence type="ECO:0000313" key="2">
    <source>
        <dbReference type="EMBL" id="CAD7231047.1"/>
    </source>
</evidence>
<feature type="non-terminal residue" evidence="2">
    <location>
        <position position="1"/>
    </location>
</feature>
<accession>A0A7R8ZTD0</accession>
<sequence length="198" mass="21702">MSIQDACRRDGEGRDLIPLPLSGRVCVAYWCSRISTGMGSSQLLHRPSCSSIPHFILRTFLYLILPSREQLSPLTPNQTLDISPFRLRDFQVPVVSLLPCVYSGVQRPRLQILAEKALEKMDATPEKTDPENLRTRTGNEIETANIDATSDLAPETGTARRGVDRATARGTTGLDPPGREDEDPERPPGGDPVPPGTD</sequence>
<feature type="compositionally biased region" description="Basic and acidic residues" evidence="1">
    <location>
        <begin position="121"/>
        <end position="139"/>
    </location>
</feature>
<proteinExistence type="predicted"/>
<name>A0A7R8ZTD0_9CRUS</name>
<protein>
    <submittedName>
        <fullName evidence="2">Uncharacterized protein</fullName>
    </submittedName>
</protein>
<gene>
    <name evidence="2" type="ORF">CTOB1V02_LOCUS8901</name>
</gene>